<dbReference type="SUPFAM" id="SSF53067">
    <property type="entry name" value="Actin-like ATPase domain"/>
    <property type="match status" value="2"/>
</dbReference>
<dbReference type="KEGG" id="dci:103512013"/>
<feature type="coiled-coil region" evidence="2">
    <location>
        <begin position="348"/>
        <end position="375"/>
    </location>
</feature>
<proteinExistence type="inferred from homology"/>
<evidence type="ECO:0000313" key="4">
    <source>
        <dbReference type="RefSeq" id="XP_026681419.1"/>
    </source>
</evidence>
<evidence type="ECO:0000313" key="3">
    <source>
        <dbReference type="Proteomes" id="UP000079169"/>
    </source>
</evidence>
<evidence type="ECO:0000256" key="2">
    <source>
        <dbReference type="SAM" id="Coils"/>
    </source>
</evidence>
<dbReference type="STRING" id="121845.A0A3Q0IYZ4"/>
<dbReference type="InterPro" id="IPR004000">
    <property type="entry name" value="Actin"/>
</dbReference>
<dbReference type="AlphaFoldDB" id="A0A3Q0IYZ4"/>
<keyword evidence="2" id="KW-0175">Coiled coil</keyword>
<accession>A0A3Q0IYZ4</accession>
<dbReference type="FunFam" id="3.30.420.40:FF:000058">
    <property type="entry name" value="Putative actin-related protein 5"/>
    <property type="match status" value="1"/>
</dbReference>
<organism evidence="3 4">
    <name type="scientific">Diaphorina citri</name>
    <name type="common">Asian citrus psyllid</name>
    <dbReference type="NCBI Taxonomy" id="121845"/>
    <lineage>
        <taxon>Eukaryota</taxon>
        <taxon>Metazoa</taxon>
        <taxon>Ecdysozoa</taxon>
        <taxon>Arthropoda</taxon>
        <taxon>Hexapoda</taxon>
        <taxon>Insecta</taxon>
        <taxon>Pterygota</taxon>
        <taxon>Neoptera</taxon>
        <taxon>Paraneoptera</taxon>
        <taxon>Hemiptera</taxon>
        <taxon>Sternorrhyncha</taxon>
        <taxon>Psylloidea</taxon>
        <taxon>Psyllidae</taxon>
        <taxon>Diaphorininae</taxon>
        <taxon>Diaphorina</taxon>
    </lineage>
</organism>
<reference evidence="4" key="1">
    <citation type="submission" date="2025-08" db="UniProtKB">
        <authorList>
            <consortium name="RefSeq"/>
        </authorList>
    </citation>
    <scope>IDENTIFICATION</scope>
</reference>
<gene>
    <name evidence="4" type="primary">LOC103512013</name>
</gene>
<dbReference type="Gene3D" id="3.30.420.40">
    <property type="match status" value="2"/>
</dbReference>
<dbReference type="Proteomes" id="UP000079169">
    <property type="component" value="Unplaced"/>
</dbReference>
<name>A0A3Q0IYZ4_DIACI</name>
<dbReference type="InterPro" id="IPR043129">
    <property type="entry name" value="ATPase_NBD"/>
</dbReference>
<dbReference type="PANTHER" id="PTHR11937">
    <property type="entry name" value="ACTIN"/>
    <property type="match status" value="1"/>
</dbReference>
<dbReference type="PaxDb" id="121845-A0A3Q0IYZ4"/>
<dbReference type="FunFam" id="3.30.420.40:FF:000237">
    <property type="entry name" value="Actin-related protein 5"/>
    <property type="match status" value="1"/>
</dbReference>
<dbReference type="CDD" id="cd10211">
    <property type="entry name" value="ASKHA_NBD_Arp5"/>
    <property type="match status" value="1"/>
</dbReference>
<dbReference type="Pfam" id="PF00022">
    <property type="entry name" value="Actin"/>
    <property type="match status" value="2"/>
</dbReference>
<keyword evidence="3" id="KW-1185">Reference proteome</keyword>
<dbReference type="GeneID" id="103512013"/>
<dbReference type="RefSeq" id="XP_026681419.1">
    <property type="nucleotide sequence ID" value="XM_026825618.1"/>
</dbReference>
<comment type="similarity">
    <text evidence="1">Belongs to the actin family.</text>
</comment>
<dbReference type="SMART" id="SM00268">
    <property type="entry name" value="ACTIN"/>
    <property type="match status" value="1"/>
</dbReference>
<protein>
    <submittedName>
        <fullName evidence="4">Actin-related protein 5-like</fullName>
    </submittedName>
</protein>
<evidence type="ECO:0000256" key="1">
    <source>
        <dbReference type="RuleBase" id="RU000487"/>
    </source>
</evidence>
<sequence>MEMKVLKDTKILPDPYYEYLDELRDSSLPIVFDNGAWCCRVGWASCEKPNLIFKNLIAKPRKERGKKDGETQVGNDISNIEAVRFQLKTQFDKNVVTHYDIQEQIFDYAFSHLSINTEGNVNHPIVLTEPFLNPNYSRSLMSELLFECYQVPSVCYGIDSLFSYQYNGWEGQSGQSGVIISCGYQCTHVIPVINGCIDASKAKRIDLGGFSVIHHLHKLLQLKYPSHINSITPSRSEELLWDYGFVATDYREHLRKWLDAEFYDSNVVKVQLPYAVPVPNLTTEQQKDRRKELAKKLVEMNAKKREERLVDDERHLNELLELREIVELTPSDHSHAREAFKSMGINNIQDLNKSINQLQQKIEKTKAKIIAYNNGEDLTEEPKAKLSKEIAVPESEAEFKAWLIETKKKRAYIIDKKNARKQRRQDLAKRRTAAAQERMRLISELARKEKRDDDFGMRDEDWDVYKVINKDAGDTDSEEEQERLIELEEILRQHDPEFTSLNQEQELSPKEANQLHIGVERMCGPECLFQPSMLGSIQAGISETLNFVLNSYPQHIAQSLANNIFVTGSLCQLPGFVERLNKDLLENRPFQSHFSVSLAENPELDAWSGARQFSLSENFHDFAVTQSDYQEKGGEFFRVHPCSNKFEPYPLVISLDEPIITNAEGDGEDTVILM</sequence>